<keyword evidence="2" id="KW-1185">Reference proteome</keyword>
<dbReference type="EMBL" id="JAMSHJ010000003">
    <property type="protein sequence ID" value="KAI5431275.1"/>
    <property type="molecule type" value="Genomic_DNA"/>
</dbReference>
<proteinExistence type="predicted"/>
<dbReference type="Gramene" id="Psat03G0544800-T1">
    <property type="protein sequence ID" value="KAI5431275.1"/>
    <property type="gene ID" value="KIW84_035448"/>
</dbReference>
<accession>A0A9D4Y5H5</accession>
<name>A0A9D4Y5H5_PEA</name>
<dbReference type="InterPro" id="IPR021109">
    <property type="entry name" value="Peptidase_aspartic_dom_sf"/>
</dbReference>
<sequence>MVSILPQEYKCVTEVEGSVDNGEAEEMALHQHKCYFVLNDGAAESQEAVFERPTMNMKNHLKPLLIRAKVEGVTVNKILVDCGATVNIMPHHILRKIGKYDTDIRVRDQTNTIHGDRRKAKLQLATWQRVTTWRRSGALFSTPKTGDLERGWGGRKHRGRPRIFYGRCE</sequence>
<evidence type="ECO:0000313" key="1">
    <source>
        <dbReference type="EMBL" id="KAI5431275.1"/>
    </source>
</evidence>
<protein>
    <submittedName>
        <fullName evidence="1">Uncharacterized protein</fullName>
    </submittedName>
</protein>
<reference evidence="1 2" key="1">
    <citation type="journal article" date="2022" name="Nat. Genet.">
        <title>Improved pea reference genome and pan-genome highlight genomic features and evolutionary characteristics.</title>
        <authorList>
            <person name="Yang T."/>
            <person name="Liu R."/>
            <person name="Luo Y."/>
            <person name="Hu S."/>
            <person name="Wang D."/>
            <person name="Wang C."/>
            <person name="Pandey M.K."/>
            <person name="Ge S."/>
            <person name="Xu Q."/>
            <person name="Li N."/>
            <person name="Li G."/>
            <person name="Huang Y."/>
            <person name="Saxena R.K."/>
            <person name="Ji Y."/>
            <person name="Li M."/>
            <person name="Yan X."/>
            <person name="He Y."/>
            <person name="Liu Y."/>
            <person name="Wang X."/>
            <person name="Xiang C."/>
            <person name="Varshney R.K."/>
            <person name="Ding H."/>
            <person name="Gao S."/>
            <person name="Zong X."/>
        </authorList>
    </citation>
    <scope>NUCLEOTIDE SEQUENCE [LARGE SCALE GENOMIC DNA]</scope>
    <source>
        <strain evidence="1 2">cv. Zhongwan 6</strain>
    </source>
</reference>
<comment type="caution">
    <text evidence="1">The sequence shown here is derived from an EMBL/GenBank/DDBJ whole genome shotgun (WGS) entry which is preliminary data.</text>
</comment>
<dbReference type="Gene3D" id="2.40.70.10">
    <property type="entry name" value="Acid Proteases"/>
    <property type="match status" value="1"/>
</dbReference>
<evidence type="ECO:0000313" key="2">
    <source>
        <dbReference type="Proteomes" id="UP001058974"/>
    </source>
</evidence>
<gene>
    <name evidence="1" type="ORF">KIW84_035448</name>
</gene>
<organism evidence="1 2">
    <name type="scientific">Pisum sativum</name>
    <name type="common">Garden pea</name>
    <name type="synonym">Lathyrus oleraceus</name>
    <dbReference type="NCBI Taxonomy" id="3888"/>
    <lineage>
        <taxon>Eukaryota</taxon>
        <taxon>Viridiplantae</taxon>
        <taxon>Streptophyta</taxon>
        <taxon>Embryophyta</taxon>
        <taxon>Tracheophyta</taxon>
        <taxon>Spermatophyta</taxon>
        <taxon>Magnoliopsida</taxon>
        <taxon>eudicotyledons</taxon>
        <taxon>Gunneridae</taxon>
        <taxon>Pentapetalae</taxon>
        <taxon>rosids</taxon>
        <taxon>fabids</taxon>
        <taxon>Fabales</taxon>
        <taxon>Fabaceae</taxon>
        <taxon>Papilionoideae</taxon>
        <taxon>50 kb inversion clade</taxon>
        <taxon>NPAAA clade</taxon>
        <taxon>Hologalegina</taxon>
        <taxon>IRL clade</taxon>
        <taxon>Fabeae</taxon>
        <taxon>Lathyrus</taxon>
    </lineage>
</organism>
<dbReference type="Proteomes" id="UP001058974">
    <property type="component" value="Chromosome 3"/>
</dbReference>
<dbReference type="AlphaFoldDB" id="A0A9D4Y5H5"/>